<accession>Q69T69</accession>
<dbReference type="EMBL" id="AP004754">
    <property type="protein sequence ID" value="BAD35856.1"/>
    <property type="molecule type" value="Genomic_DNA"/>
</dbReference>
<evidence type="ECO:0000256" key="1">
    <source>
        <dbReference type="SAM" id="MobiDB-lite"/>
    </source>
</evidence>
<proteinExistence type="predicted"/>
<gene>
    <name evidence="2" type="ORF">P0529B09.21</name>
    <name evidence="3" type="ORF">P0664C05.1</name>
</gene>
<feature type="compositionally biased region" description="Polar residues" evidence="1">
    <location>
        <begin position="21"/>
        <end position="31"/>
    </location>
</feature>
<dbReference type="EMBL" id="AP004758">
    <property type="protein sequence ID" value="BAD35883.1"/>
    <property type="molecule type" value="Genomic_DNA"/>
</dbReference>
<feature type="compositionally biased region" description="Low complexity" evidence="1">
    <location>
        <begin position="70"/>
        <end position="79"/>
    </location>
</feature>
<evidence type="ECO:0000313" key="4">
    <source>
        <dbReference type="Proteomes" id="UP000000763"/>
    </source>
</evidence>
<dbReference type="AlphaFoldDB" id="Q69T69"/>
<reference evidence="3" key="2">
    <citation type="submission" date="2002-02" db="EMBL/GenBank/DDBJ databases">
        <title>Oryza sativa nipponbare(GA3) genomic DNA, chromosome 6, PAC clone:P0664C05.</title>
        <authorList>
            <person name="Sasaki T."/>
            <person name="Matsumoto T."/>
            <person name="Yamamoto K."/>
        </authorList>
    </citation>
    <scope>NUCLEOTIDE SEQUENCE</scope>
</reference>
<evidence type="ECO:0000313" key="3">
    <source>
        <dbReference type="EMBL" id="BAD35883.1"/>
    </source>
</evidence>
<reference evidence="4" key="3">
    <citation type="journal article" date="2005" name="Nature">
        <title>The map-based sequence of the rice genome.</title>
        <authorList>
            <consortium name="International rice genome sequencing project (IRGSP)"/>
            <person name="Matsumoto T."/>
            <person name="Wu J."/>
            <person name="Kanamori H."/>
            <person name="Katayose Y."/>
            <person name="Fujisawa M."/>
            <person name="Namiki N."/>
            <person name="Mizuno H."/>
            <person name="Yamamoto K."/>
            <person name="Antonio B.A."/>
            <person name="Baba T."/>
            <person name="Sakata K."/>
            <person name="Nagamura Y."/>
            <person name="Aoki H."/>
            <person name="Arikawa K."/>
            <person name="Arita K."/>
            <person name="Bito T."/>
            <person name="Chiden Y."/>
            <person name="Fujitsuka N."/>
            <person name="Fukunaka R."/>
            <person name="Hamada M."/>
            <person name="Harada C."/>
            <person name="Hayashi A."/>
            <person name="Hijishita S."/>
            <person name="Honda M."/>
            <person name="Hosokawa S."/>
            <person name="Ichikawa Y."/>
            <person name="Idonuma A."/>
            <person name="Iijima M."/>
            <person name="Ikeda M."/>
            <person name="Ikeno M."/>
            <person name="Ito K."/>
            <person name="Ito S."/>
            <person name="Ito T."/>
            <person name="Ito Y."/>
            <person name="Ito Y."/>
            <person name="Iwabuchi A."/>
            <person name="Kamiya K."/>
            <person name="Karasawa W."/>
            <person name="Kurita K."/>
            <person name="Katagiri S."/>
            <person name="Kikuta A."/>
            <person name="Kobayashi H."/>
            <person name="Kobayashi N."/>
            <person name="Machita K."/>
            <person name="Maehara T."/>
            <person name="Masukawa M."/>
            <person name="Mizubayashi T."/>
            <person name="Mukai Y."/>
            <person name="Nagasaki H."/>
            <person name="Nagata Y."/>
            <person name="Naito S."/>
            <person name="Nakashima M."/>
            <person name="Nakama Y."/>
            <person name="Nakamichi Y."/>
            <person name="Nakamura M."/>
            <person name="Meguro A."/>
            <person name="Negishi M."/>
            <person name="Ohta I."/>
            <person name="Ohta T."/>
            <person name="Okamoto M."/>
            <person name="Ono N."/>
            <person name="Saji S."/>
            <person name="Sakaguchi M."/>
            <person name="Sakai K."/>
            <person name="Shibata M."/>
            <person name="Shimokawa T."/>
            <person name="Song J."/>
            <person name="Takazaki Y."/>
            <person name="Terasawa K."/>
            <person name="Tsugane M."/>
            <person name="Tsuji K."/>
            <person name="Ueda S."/>
            <person name="Waki K."/>
            <person name="Yamagata H."/>
            <person name="Yamamoto M."/>
            <person name="Yamamoto S."/>
            <person name="Yamane H."/>
            <person name="Yoshiki S."/>
            <person name="Yoshihara R."/>
            <person name="Yukawa K."/>
            <person name="Zhong H."/>
            <person name="Yano M."/>
            <person name="Yuan Q."/>
            <person name="Ouyang S."/>
            <person name="Liu J."/>
            <person name="Jones K.M."/>
            <person name="Gansberger K."/>
            <person name="Moffat K."/>
            <person name="Hill J."/>
            <person name="Bera J."/>
            <person name="Fadrosh D."/>
            <person name="Jin S."/>
            <person name="Johri S."/>
            <person name="Kim M."/>
            <person name="Overton L."/>
            <person name="Reardon M."/>
            <person name="Tsitrin T."/>
            <person name="Vuong H."/>
            <person name="Weaver B."/>
            <person name="Ciecko A."/>
            <person name="Tallon L."/>
            <person name="Jackson J."/>
            <person name="Pai G."/>
            <person name="Aken S.V."/>
            <person name="Utterback T."/>
            <person name="Reidmuller S."/>
            <person name="Feldblyum T."/>
            <person name="Hsiao J."/>
            <person name="Zismann V."/>
            <person name="Iobst S."/>
            <person name="de Vazeille A.R."/>
            <person name="Buell C.R."/>
            <person name="Ying K."/>
            <person name="Li Y."/>
            <person name="Lu T."/>
            <person name="Huang Y."/>
            <person name="Zhao Q."/>
            <person name="Feng Q."/>
            <person name="Zhang L."/>
            <person name="Zhu J."/>
            <person name="Weng Q."/>
            <person name="Mu J."/>
            <person name="Lu Y."/>
            <person name="Fan D."/>
            <person name="Liu Y."/>
            <person name="Guan J."/>
            <person name="Zhang Y."/>
            <person name="Yu S."/>
            <person name="Liu X."/>
            <person name="Zhang Y."/>
            <person name="Hong G."/>
            <person name="Han B."/>
            <person name="Choisne N."/>
            <person name="Demange N."/>
            <person name="Orjeda G."/>
            <person name="Samain S."/>
            <person name="Cattolico L."/>
            <person name="Pelletier E."/>
            <person name="Couloux A."/>
            <person name="Segurens B."/>
            <person name="Wincker P."/>
            <person name="D'Hont A."/>
            <person name="Scarpelli C."/>
            <person name="Weissenbach J."/>
            <person name="Salanoubat M."/>
            <person name="Quetier F."/>
            <person name="Yu Y."/>
            <person name="Kim H.R."/>
            <person name="Rambo T."/>
            <person name="Currie J."/>
            <person name="Collura K."/>
            <person name="Luo M."/>
            <person name="Yang T."/>
            <person name="Ammiraju J.S.S."/>
            <person name="Engler F."/>
            <person name="Soderlund C."/>
            <person name="Wing R.A."/>
            <person name="Palmer L.E."/>
            <person name="de la Bastide M."/>
            <person name="Spiegel L."/>
            <person name="Nascimento L."/>
            <person name="Zutavern T."/>
            <person name="O'Shaughnessy A."/>
            <person name="Dike S."/>
            <person name="Dedhia N."/>
            <person name="Preston R."/>
            <person name="Balija V."/>
            <person name="McCombie W.R."/>
            <person name="Chow T."/>
            <person name="Chen H."/>
            <person name="Chung M."/>
            <person name="Chen C."/>
            <person name="Shaw J."/>
            <person name="Wu H."/>
            <person name="Hsiao K."/>
            <person name="Chao Y."/>
            <person name="Chu M."/>
            <person name="Cheng C."/>
            <person name="Hour A."/>
            <person name="Lee P."/>
            <person name="Lin S."/>
            <person name="Lin Y."/>
            <person name="Liou J."/>
            <person name="Liu S."/>
            <person name="Hsing Y."/>
            <person name="Raghuvanshi S."/>
            <person name="Mohanty A."/>
            <person name="Bharti A.K."/>
            <person name="Gaur A."/>
            <person name="Gupta V."/>
            <person name="Kumar D."/>
            <person name="Ravi V."/>
            <person name="Vij S."/>
            <person name="Kapur A."/>
            <person name="Khurana P."/>
            <person name="Khurana P."/>
            <person name="Khurana J.P."/>
            <person name="Tyagi A.K."/>
            <person name="Gaikwad K."/>
            <person name="Singh A."/>
            <person name="Dalal V."/>
            <person name="Srivastava S."/>
            <person name="Dixit A."/>
            <person name="Pal A.K."/>
            <person name="Ghazi I.A."/>
            <person name="Yadav M."/>
            <person name="Pandit A."/>
            <person name="Bhargava A."/>
            <person name="Sureshbabu K."/>
            <person name="Batra K."/>
            <person name="Sharma T.R."/>
            <person name="Mohapatra T."/>
            <person name="Singh N.K."/>
            <person name="Messing J."/>
            <person name="Nelson A.B."/>
            <person name="Fuks G."/>
            <person name="Kavchok S."/>
            <person name="Keizer G."/>
            <person name="Linton E."/>
            <person name="Llaca V."/>
            <person name="Song R."/>
            <person name="Tanyolac B."/>
            <person name="Young S."/>
            <person name="Ho-Il K."/>
            <person name="Hahn J.H."/>
            <person name="Sangsakoo G."/>
            <person name="Vanavichit A."/>
            <person name="de Mattos Luiz.A.T."/>
            <person name="Zimmer P.D."/>
            <person name="Malone G."/>
            <person name="Dellagostin O."/>
            <person name="de Oliveira A.C."/>
            <person name="Bevan M."/>
            <person name="Bancroft I."/>
            <person name="Minx P."/>
            <person name="Cordum H."/>
            <person name="Wilson R."/>
            <person name="Cheng Z."/>
            <person name="Jin W."/>
            <person name="Jiang J."/>
            <person name="Leong S.A."/>
            <person name="Iwama H."/>
            <person name="Gojobori T."/>
            <person name="Itoh T."/>
            <person name="Niimura Y."/>
            <person name="Fujii Y."/>
            <person name="Habara T."/>
            <person name="Sakai H."/>
            <person name="Sato Y."/>
            <person name="Wilson G."/>
            <person name="Kumar K."/>
            <person name="McCouch S."/>
            <person name="Juretic N."/>
            <person name="Hoen D."/>
            <person name="Wright S."/>
            <person name="Bruskiewich R."/>
            <person name="Bureau T."/>
            <person name="Miyao A."/>
            <person name="Hirochika H."/>
            <person name="Nishikawa T."/>
            <person name="Kadowaki K."/>
            <person name="Sugiura M."/>
            <person name="Burr B."/>
            <person name="Sasaki T."/>
        </authorList>
    </citation>
    <scope>NUCLEOTIDE SEQUENCE [LARGE SCALE GENOMIC DNA]</scope>
    <source>
        <strain evidence="4">cv. Nipponbare</strain>
    </source>
</reference>
<dbReference type="Proteomes" id="UP000000763">
    <property type="component" value="Chromosome 6"/>
</dbReference>
<protein>
    <submittedName>
        <fullName evidence="3">Uncharacterized protein</fullName>
    </submittedName>
</protein>
<organism evidence="3 4">
    <name type="scientific">Oryza sativa subsp. japonica</name>
    <name type="common">Rice</name>
    <dbReference type="NCBI Taxonomy" id="39947"/>
    <lineage>
        <taxon>Eukaryota</taxon>
        <taxon>Viridiplantae</taxon>
        <taxon>Streptophyta</taxon>
        <taxon>Embryophyta</taxon>
        <taxon>Tracheophyta</taxon>
        <taxon>Spermatophyta</taxon>
        <taxon>Magnoliopsida</taxon>
        <taxon>Liliopsida</taxon>
        <taxon>Poales</taxon>
        <taxon>Poaceae</taxon>
        <taxon>BOP clade</taxon>
        <taxon>Oryzoideae</taxon>
        <taxon>Oryzeae</taxon>
        <taxon>Oryzinae</taxon>
        <taxon>Oryza</taxon>
        <taxon>Oryza sativa</taxon>
    </lineage>
</organism>
<reference evidence="2" key="1">
    <citation type="submission" date="2002-02" db="EMBL/GenBank/DDBJ databases">
        <title>Oryza sativa nipponbare(GA3) genomic DNA, chromosome 6, PAC clone:P0529B09.</title>
        <authorList>
            <person name="Sasaki T."/>
            <person name="Matsumoto T."/>
            <person name="Yamamoto K."/>
        </authorList>
    </citation>
    <scope>NUCLEOTIDE SEQUENCE</scope>
</reference>
<evidence type="ECO:0000313" key="2">
    <source>
        <dbReference type="EMBL" id="BAD35856.1"/>
    </source>
</evidence>
<sequence length="116" mass="12957">MKRSPFIRSRPYIPPHLGPTNRPTGPKTNKTLVPIPRSASPHAFCRPSPNPPRLHSSPPTGDGASRARRSAAPAAGSARRQNRHQPHLPGPWSLGLLLRRRRGLRRRRRLLGDGRR</sequence>
<reference evidence="4" key="4">
    <citation type="journal article" date="2008" name="Nucleic Acids Res.">
        <title>The rice annotation project database (RAP-DB): 2008 update.</title>
        <authorList>
            <consortium name="The rice annotation project (RAP)"/>
        </authorList>
    </citation>
    <scope>GENOME REANNOTATION</scope>
    <source>
        <strain evidence="4">cv. Nipponbare</strain>
    </source>
</reference>
<name>Q69T69_ORYSJ</name>
<feature type="region of interest" description="Disordered" evidence="1">
    <location>
        <begin position="1"/>
        <end position="94"/>
    </location>
</feature>